<evidence type="ECO:0000313" key="4">
    <source>
        <dbReference type="EMBL" id="MBC8208466.1"/>
    </source>
</evidence>
<dbReference type="PANTHER" id="PTHR43584">
    <property type="entry name" value="NUCLEOTIDYL TRANSFERASE"/>
    <property type="match status" value="1"/>
</dbReference>
<evidence type="ECO:0000256" key="2">
    <source>
        <dbReference type="ARBA" id="ARBA00022695"/>
    </source>
</evidence>
<comment type="caution">
    <text evidence="4">The sequence shown here is derived from an EMBL/GenBank/DDBJ whole genome shotgun (WGS) entry which is preliminary data.</text>
</comment>
<dbReference type="EMBL" id="JACNLK010000040">
    <property type="protein sequence ID" value="MBC8208466.1"/>
    <property type="molecule type" value="Genomic_DNA"/>
</dbReference>
<organism evidence="4 5">
    <name type="scientific">Candidatus Desulfatifera sulfidica</name>
    <dbReference type="NCBI Taxonomy" id="2841691"/>
    <lineage>
        <taxon>Bacteria</taxon>
        <taxon>Pseudomonadati</taxon>
        <taxon>Thermodesulfobacteriota</taxon>
        <taxon>Desulfobulbia</taxon>
        <taxon>Desulfobulbales</taxon>
        <taxon>Desulfobulbaceae</taxon>
        <taxon>Candidatus Desulfatifera</taxon>
    </lineage>
</organism>
<protein>
    <submittedName>
        <fullName evidence="4">Phosphocholine cytidylyltransferase family protein</fullName>
    </submittedName>
</protein>
<dbReference type="PANTHER" id="PTHR43584:SF5">
    <property type="entry name" value="PROTEIN LICC"/>
    <property type="match status" value="1"/>
</dbReference>
<dbReference type="Gene3D" id="3.90.550.10">
    <property type="entry name" value="Spore Coat Polysaccharide Biosynthesis Protein SpsA, Chain A"/>
    <property type="match status" value="1"/>
</dbReference>
<dbReference type="InterPro" id="IPR005835">
    <property type="entry name" value="NTP_transferase_dom"/>
</dbReference>
<reference evidence="4 5" key="1">
    <citation type="submission" date="2020-08" db="EMBL/GenBank/DDBJ databases">
        <title>Bridging the membrane lipid divide: bacteria of the FCB group superphylum have the potential to synthesize archaeal ether lipids.</title>
        <authorList>
            <person name="Villanueva L."/>
            <person name="Von Meijenfeldt F.A.B."/>
            <person name="Westbye A.B."/>
            <person name="Yadav S."/>
            <person name="Hopmans E.C."/>
            <person name="Dutilh B.E."/>
            <person name="Sinninghe Damste J.S."/>
        </authorList>
    </citation>
    <scope>NUCLEOTIDE SEQUENCE [LARGE SCALE GENOMIC DNA]</scope>
    <source>
        <strain evidence="4">NIOZ-UU81</strain>
    </source>
</reference>
<keyword evidence="1" id="KW-0808">Transferase</keyword>
<dbReference type="CDD" id="cd02523">
    <property type="entry name" value="PC_cytidylyltransferase"/>
    <property type="match status" value="1"/>
</dbReference>
<proteinExistence type="predicted"/>
<evidence type="ECO:0000256" key="1">
    <source>
        <dbReference type="ARBA" id="ARBA00022679"/>
    </source>
</evidence>
<evidence type="ECO:0000313" key="5">
    <source>
        <dbReference type="Proteomes" id="UP000599024"/>
    </source>
</evidence>
<dbReference type="InterPro" id="IPR029044">
    <property type="entry name" value="Nucleotide-diphossugar_trans"/>
</dbReference>
<dbReference type="GO" id="GO:0016779">
    <property type="term" value="F:nucleotidyltransferase activity"/>
    <property type="evidence" value="ECO:0007669"/>
    <property type="project" value="UniProtKB-KW"/>
</dbReference>
<dbReference type="SUPFAM" id="SSF53448">
    <property type="entry name" value="Nucleotide-diphospho-sugar transferases"/>
    <property type="match status" value="1"/>
</dbReference>
<name>A0A8J6NB22_9BACT</name>
<dbReference type="AlphaFoldDB" id="A0A8J6NB22"/>
<feature type="domain" description="Nucleotidyl transferase" evidence="3">
    <location>
        <begin position="18"/>
        <end position="129"/>
    </location>
</feature>
<dbReference type="InterPro" id="IPR050065">
    <property type="entry name" value="GlmU-like"/>
</dbReference>
<dbReference type="Pfam" id="PF00483">
    <property type="entry name" value="NTP_transferase"/>
    <property type="match status" value="1"/>
</dbReference>
<keyword evidence="2 4" id="KW-0548">Nucleotidyltransferase</keyword>
<gene>
    <name evidence="4" type="ORF">H8E79_04795</name>
</gene>
<dbReference type="Proteomes" id="UP000599024">
    <property type="component" value="Unassembled WGS sequence"/>
</dbReference>
<evidence type="ECO:0000259" key="3">
    <source>
        <dbReference type="Pfam" id="PF00483"/>
    </source>
</evidence>
<accession>A0A8J6NB22</accession>
<sequence>MKDRIICPSLKNEQVRTALLLAAGTGSRLAPLTDLAPKCLVPVNEISILERLVDSLKEHNFNRLVIVVGHQADCIRNFLGTRSGGMEITYIVSPLYKTTNNIYSLWLARKIIDEPFLLIESDLVFDPKLLKGMLCPDRIAVGKSHAWMNGTTVTINNTQKVDAFHCGAHNHDDNHYKTVNIYSLSSATWQLVRERLESHISNNLVNGYYETVFADMVDEGSLSFSPVFFDCNRWYEIDTISDLRIAEKMPGLRHRPFVTVTDHVAGKPKVHKSPAFNQLKTDVPFKKAAFRQSDRKVSKPRMSAVTLPQ</sequence>